<protein>
    <recommendedName>
        <fullName evidence="8">RING-type domain-containing protein</fullName>
    </recommendedName>
</protein>
<dbReference type="EMBL" id="JBAHYK010000209">
    <property type="protein sequence ID" value="KAL0576655.1"/>
    <property type="molecule type" value="Genomic_DNA"/>
</dbReference>
<evidence type="ECO:0000256" key="3">
    <source>
        <dbReference type="ARBA" id="ARBA00025804"/>
    </source>
</evidence>
<dbReference type="SUPFAM" id="SSF57850">
    <property type="entry name" value="RING/U-box"/>
    <property type="match status" value="1"/>
</dbReference>
<keyword evidence="6" id="KW-1133">Transmembrane helix</keyword>
<evidence type="ECO:0000313" key="10">
    <source>
        <dbReference type="Proteomes" id="UP001465976"/>
    </source>
</evidence>
<dbReference type="Pfam" id="PF13639">
    <property type="entry name" value="zf-RING_2"/>
    <property type="match status" value="1"/>
</dbReference>
<keyword evidence="2" id="KW-0804">Transcription</keyword>
<dbReference type="PANTHER" id="PTHR11800">
    <property type="entry name" value="DNA-DIRECTED RNA POLYMERASE"/>
    <property type="match status" value="1"/>
</dbReference>
<feature type="compositionally biased region" description="Gly residues" evidence="5">
    <location>
        <begin position="869"/>
        <end position="884"/>
    </location>
</feature>
<dbReference type="SUPFAM" id="SSF55257">
    <property type="entry name" value="RBP11-like subunits of RNA polymerase"/>
    <property type="match status" value="1"/>
</dbReference>
<name>A0ABR3FMN2_9AGAR</name>
<dbReference type="InterPro" id="IPR013083">
    <property type="entry name" value="Znf_RING/FYVE/PHD"/>
</dbReference>
<evidence type="ECO:0000256" key="5">
    <source>
        <dbReference type="SAM" id="MobiDB-lite"/>
    </source>
</evidence>
<dbReference type="InterPro" id="IPR050518">
    <property type="entry name" value="Rpo3/RPB3_RNA_Pol_subunit"/>
</dbReference>
<feature type="region of interest" description="Disordered" evidence="5">
    <location>
        <begin position="383"/>
        <end position="418"/>
    </location>
</feature>
<evidence type="ECO:0000256" key="1">
    <source>
        <dbReference type="ARBA" id="ARBA00022478"/>
    </source>
</evidence>
<dbReference type="InterPro" id="IPR011263">
    <property type="entry name" value="DNA-dir_RNA_pol_RpoA/D/Rpb3"/>
</dbReference>
<reference evidence="9 10" key="1">
    <citation type="submission" date="2024-02" db="EMBL/GenBank/DDBJ databases">
        <title>A draft genome for the cacao thread blight pathogen Marasmius crinis-equi.</title>
        <authorList>
            <person name="Cohen S.P."/>
            <person name="Baruah I.K."/>
            <person name="Amoako-Attah I."/>
            <person name="Bukari Y."/>
            <person name="Meinhardt L.W."/>
            <person name="Bailey B.A."/>
        </authorList>
    </citation>
    <scope>NUCLEOTIDE SEQUENCE [LARGE SCALE GENOMIC DNA]</scope>
    <source>
        <strain evidence="9 10">GH-76</strain>
    </source>
</reference>
<dbReference type="CDD" id="cd07031">
    <property type="entry name" value="RNAP_II_RPB3"/>
    <property type="match status" value="1"/>
</dbReference>
<dbReference type="PROSITE" id="PS00446">
    <property type="entry name" value="RNA_POL_D_30KD"/>
    <property type="match status" value="1"/>
</dbReference>
<dbReference type="Pfam" id="PF01000">
    <property type="entry name" value="RNA_pol_A_bac"/>
    <property type="match status" value="1"/>
</dbReference>
<evidence type="ECO:0000259" key="8">
    <source>
        <dbReference type="PROSITE" id="PS50089"/>
    </source>
</evidence>
<dbReference type="SMART" id="SM00184">
    <property type="entry name" value="RING"/>
    <property type="match status" value="1"/>
</dbReference>
<feature type="chain" id="PRO_5045992990" description="RING-type domain-containing protein" evidence="7">
    <location>
        <begin position="19"/>
        <end position="895"/>
    </location>
</feature>
<feature type="region of interest" description="Disordered" evidence="5">
    <location>
        <begin position="318"/>
        <end position="342"/>
    </location>
</feature>
<feature type="compositionally biased region" description="Polar residues" evidence="5">
    <location>
        <begin position="318"/>
        <end position="337"/>
    </location>
</feature>
<comment type="caution">
    <text evidence="9">The sequence shown here is derived from an EMBL/GenBank/DDBJ whole genome shotgun (WGS) entry which is preliminary data.</text>
</comment>
<keyword evidence="7" id="KW-0732">Signal</keyword>
<dbReference type="InterPro" id="IPR022842">
    <property type="entry name" value="RNAP_Rpo3/Rpb3/RPAC1"/>
</dbReference>
<keyword evidence="4" id="KW-0862">Zinc</keyword>
<organism evidence="9 10">
    <name type="scientific">Marasmius crinis-equi</name>
    <dbReference type="NCBI Taxonomy" id="585013"/>
    <lineage>
        <taxon>Eukaryota</taxon>
        <taxon>Fungi</taxon>
        <taxon>Dikarya</taxon>
        <taxon>Basidiomycota</taxon>
        <taxon>Agaricomycotina</taxon>
        <taxon>Agaricomycetes</taxon>
        <taxon>Agaricomycetidae</taxon>
        <taxon>Agaricales</taxon>
        <taxon>Marasmiineae</taxon>
        <taxon>Marasmiaceae</taxon>
        <taxon>Marasmius</taxon>
    </lineage>
</organism>
<dbReference type="SUPFAM" id="SSF56553">
    <property type="entry name" value="Insert subdomain of RNA polymerase alpha subunit"/>
    <property type="match status" value="1"/>
</dbReference>
<keyword evidence="1" id="KW-0240">DNA-directed RNA polymerase</keyword>
<gene>
    <name evidence="9" type="ORF">V5O48_005315</name>
</gene>
<evidence type="ECO:0000256" key="6">
    <source>
        <dbReference type="SAM" id="Phobius"/>
    </source>
</evidence>
<feature type="signal peptide" evidence="7">
    <location>
        <begin position="1"/>
        <end position="18"/>
    </location>
</feature>
<dbReference type="InterPro" id="IPR011262">
    <property type="entry name" value="DNA-dir_RNA_pol_insert"/>
</dbReference>
<feature type="compositionally biased region" description="Gly residues" evidence="5">
    <location>
        <begin position="827"/>
        <end position="860"/>
    </location>
</feature>
<keyword evidence="6" id="KW-0812">Transmembrane</keyword>
<dbReference type="Proteomes" id="UP001465976">
    <property type="component" value="Unassembled WGS sequence"/>
</dbReference>
<dbReference type="Gene3D" id="2.170.120.12">
    <property type="entry name" value="DNA-directed RNA polymerase, insert domain"/>
    <property type="match status" value="1"/>
</dbReference>
<dbReference type="PROSITE" id="PS50089">
    <property type="entry name" value="ZF_RING_2"/>
    <property type="match status" value="1"/>
</dbReference>
<sequence>MKDLLLVFLAHLLHYCSAYVPASPRNDSAGVIPGGPNVTDVSMLHLQWFPNGSYIQTVSYELVGNGSQGVSQGALVHFSESKVNNASNATTTPWIALVSCDFNATNASQEIDVFTLARDKGAVAALLYSLYSTGCVINPEYADPQTFDQVFDIFSTQSLTSSRLIDYQFGQIGNETLTPLYSSYNSSRLNESSSMVGNSINSGYAMGPGYLFATLVAYNATNATNYTMGNGSGNNSGDHKGGHSNTALAMIVLYAITGCVSALFCIVIISGAIRAIRHPERYGPRARYGDGEGGMQSRARGLTRAILDTFPVVKFGNSTPNNQTMVKDIENPNTGDNSAPAPLEMSVREPQVTKDETDPDAPIQIVTKNMPPAQLIVLQPNLGNDQEASSSSPRALTASNVAAATRRPPPGPSRASREDVVPDAIGRETCPICILDFEEGDDLRILPCEGKHRFHQQCVDPWLLELSSSCPLCRHDFLALETMLAGEDPEDEDNVEQAPEIPAATAAQRRSNRFSRYTTMNGATDLEPVVRIRELTNEKVNFVLENVDLAFANSVRRVMMADLPTVAIDMVEFETNTTVLPDEFISHRLGMIPLVSTHCDEAMRYTRAREVFGLTKDLETEYLRVFCPDAVTLDITSNHLTIEPPMGIDFDDTGEELGKRTQDFGLPVGKNKVGAQPVLICKIRKGQELKVRCIAKKGLAKEHAKWSPCSAVAFEYDPYNKLRHTSHWFEVDERAEWPVGDNGREEEPPRDDEVFDFNAKPNKFYFDVETDGSLGPQEVVMKGLAELQKKLANLILGLKSQPEVDMLANTDQPQPDTGAPAAAASGWGAGGGGGGGWGDGGSTSAWGGGASPSRGGGGTSAWGASSSPGSGGASAWGGSGGGWGSPSQQSNGWNV</sequence>
<feature type="region of interest" description="Disordered" evidence="5">
    <location>
        <begin position="807"/>
        <end position="895"/>
    </location>
</feature>
<dbReference type="Pfam" id="PF01193">
    <property type="entry name" value="RNA_pol_L"/>
    <property type="match status" value="1"/>
</dbReference>
<evidence type="ECO:0000313" key="9">
    <source>
        <dbReference type="EMBL" id="KAL0576655.1"/>
    </source>
</evidence>
<dbReference type="SMART" id="SM00662">
    <property type="entry name" value="RPOLD"/>
    <property type="match status" value="1"/>
</dbReference>
<dbReference type="CDD" id="cd16454">
    <property type="entry name" value="RING-H2_PA-TM-RING"/>
    <property type="match status" value="1"/>
</dbReference>
<feature type="domain" description="RING-type" evidence="8">
    <location>
        <begin position="430"/>
        <end position="474"/>
    </location>
</feature>
<dbReference type="HAMAP" id="MF_00320">
    <property type="entry name" value="RNApol_arch_Rpo3"/>
    <property type="match status" value="1"/>
</dbReference>
<dbReference type="PANTHER" id="PTHR11800:SF2">
    <property type="entry name" value="DNA-DIRECTED RNA POLYMERASE II SUBUNIT RPB3"/>
    <property type="match status" value="1"/>
</dbReference>
<dbReference type="InterPro" id="IPR001514">
    <property type="entry name" value="DNA-dir_RNA_pol_30-40kDasu_CS"/>
</dbReference>
<dbReference type="Gene3D" id="3.30.1360.10">
    <property type="entry name" value="RNA polymerase, RBP11-like subunit"/>
    <property type="match status" value="1"/>
</dbReference>
<comment type="similarity">
    <text evidence="3">Belongs to the archaeal Rpo3/eukaryotic RPB3 RNA polymerase subunit family.</text>
</comment>
<keyword evidence="6" id="KW-0472">Membrane</keyword>
<dbReference type="Gene3D" id="3.30.40.10">
    <property type="entry name" value="Zinc/RING finger domain, C3HC4 (zinc finger)"/>
    <property type="match status" value="1"/>
</dbReference>
<keyword evidence="4" id="KW-0479">Metal-binding</keyword>
<evidence type="ECO:0000256" key="4">
    <source>
        <dbReference type="PROSITE-ProRule" id="PRU00175"/>
    </source>
</evidence>
<dbReference type="InterPro" id="IPR001841">
    <property type="entry name" value="Znf_RING"/>
</dbReference>
<keyword evidence="10" id="KW-1185">Reference proteome</keyword>
<keyword evidence="4" id="KW-0863">Zinc-finger</keyword>
<evidence type="ECO:0000256" key="7">
    <source>
        <dbReference type="SAM" id="SignalP"/>
    </source>
</evidence>
<dbReference type="InterPro" id="IPR036603">
    <property type="entry name" value="RBP11-like"/>
</dbReference>
<dbReference type="InterPro" id="IPR036643">
    <property type="entry name" value="RNApol_insert_sf"/>
</dbReference>
<feature type="transmembrane region" description="Helical" evidence="6">
    <location>
        <begin position="247"/>
        <end position="273"/>
    </location>
</feature>
<accession>A0ABR3FMN2</accession>
<proteinExistence type="inferred from homology"/>
<evidence type="ECO:0000256" key="2">
    <source>
        <dbReference type="ARBA" id="ARBA00023163"/>
    </source>
</evidence>
<feature type="compositionally biased region" description="Polar residues" evidence="5">
    <location>
        <begin position="383"/>
        <end position="400"/>
    </location>
</feature>
<feature type="compositionally biased region" description="Low complexity" evidence="5">
    <location>
        <begin position="815"/>
        <end position="826"/>
    </location>
</feature>